<accession>A0A814EC07</accession>
<dbReference type="OrthoDB" id="548217at2759"/>
<dbReference type="InterPro" id="IPR000719">
    <property type="entry name" value="Prot_kinase_dom"/>
</dbReference>
<comment type="caution">
    <text evidence="13">The sequence shown here is derived from an EMBL/GenBank/DDBJ whole genome shotgun (WGS) entry which is preliminary data.</text>
</comment>
<evidence type="ECO:0000313" key="13">
    <source>
        <dbReference type="EMBL" id="CAF0965362.1"/>
    </source>
</evidence>
<dbReference type="GO" id="GO:0005524">
    <property type="term" value="F:ATP binding"/>
    <property type="evidence" value="ECO:0007669"/>
    <property type="project" value="UniProtKB-UniRule"/>
</dbReference>
<organism evidence="13 14">
    <name type="scientific">Brachionus calyciflorus</name>
    <dbReference type="NCBI Taxonomy" id="104777"/>
    <lineage>
        <taxon>Eukaryota</taxon>
        <taxon>Metazoa</taxon>
        <taxon>Spiralia</taxon>
        <taxon>Gnathifera</taxon>
        <taxon>Rotifera</taxon>
        <taxon>Eurotatoria</taxon>
        <taxon>Monogononta</taxon>
        <taxon>Pseudotrocha</taxon>
        <taxon>Ploima</taxon>
        <taxon>Brachionidae</taxon>
        <taxon>Brachionus</taxon>
    </lineage>
</organism>
<evidence type="ECO:0000256" key="4">
    <source>
        <dbReference type="ARBA" id="ARBA00022741"/>
    </source>
</evidence>
<keyword evidence="3" id="KW-0808">Transferase</keyword>
<dbReference type="PROSITE" id="PS50011">
    <property type="entry name" value="PROTEIN_KINASE_DOM"/>
    <property type="match status" value="1"/>
</dbReference>
<dbReference type="InterPro" id="IPR011009">
    <property type="entry name" value="Kinase-like_dom_sf"/>
</dbReference>
<evidence type="ECO:0000256" key="2">
    <source>
        <dbReference type="ARBA" id="ARBA00022527"/>
    </source>
</evidence>
<dbReference type="PROSITE" id="PS00107">
    <property type="entry name" value="PROTEIN_KINASE_ATP"/>
    <property type="match status" value="1"/>
</dbReference>
<evidence type="ECO:0000256" key="10">
    <source>
        <dbReference type="RuleBase" id="RU000304"/>
    </source>
</evidence>
<feature type="binding site" evidence="9">
    <location>
        <position position="34"/>
    </location>
    <ligand>
        <name>ATP</name>
        <dbReference type="ChEBI" id="CHEBI:30616"/>
    </ligand>
</feature>
<dbReference type="GO" id="GO:0004693">
    <property type="term" value="F:cyclin-dependent protein serine/threonine kinase activity"/>
    <property type="evidence" value="ECO:0007669"/>
    <property type="project" value="UniProtKB-EC"/>
</dbReference>
<dbReference type="FunFam" id="3.30.200.20:FF:000049">
    <property type="entry name" value="cyclin-dependent kinase-like 1 isoform X1"/>
    <property type="match status" value="1"/>
</dbReference>
<evidence type="ECO:0000256" key="8">
    <source>
        <dbReference type="ARBA" id="ARBA00048367"/>
    </source>
</evidence>
<sequence>MEKYENLGTVGEGSYGVVIKCKDKTNGNVVAIKKFLESENDRAVKKIAFREIKILKTLRHENLVNLIEVFRRNRRIYLVFEYIDQNLLEEIEKSKNGLGEERTREVMYQVVRGIDFMHSNNIIHRDIKPENILINTEGLVKLCDFGFARQIAQPNEVYTDYVATRWYRSPELLVGDPKYGKPVDIWSLGVLAFEVLTSRPLYPGESDLDQLFLIMNSIGDITDSMKQCFAKNQFYMNSKLPKIKNFSPLQNKLKKYSSNLVKFILDSLIIDPHKRYTSAELLQHSFFTENQWIDEFSIKLKKLVTNHESLINLNNRSIANQSILGKGENDSLKNLLLEKPKEVNNNNLQNDNKNSTNLISNQKQGSIQINTQSNSNPSLNQTKTNSNNTNINNFFNSNQNEEANLKANMNSNANQNNNNNQTNNQKNQTNQKFVKNVLIKPNFTLSNGKENGNNNEYYTASFTSTVVNNSIKKFNFKKVI</sequence>
<dbReference type="InterPro" id="IPR017441">
    <property type="entry name" value="Protein_kinase_ATP_BS"/>
</dbReference>
<dbReference type="Gene3D" id="1.10.510.10">
    <property type="entry name" value="Transferase(Phosphotransferase) domain 1"/>
    <property type="match status" value="1"/>
</dbReference>
<keyword evidence="6 9" id="KW-0067">ATP-binding</keyword>
<dbReference type="InterPro" id="IPR008271">
    <property type="entry name" value="Ser/Thr_kinase_AS"/>
</dbReference>
<evidence type="ECO:0000256" key="6">
    <source>
        <dbReference type="ARBA" id="ARBA00022840"/>
    </source>
</evidence>
<dbReference type="AlphaFoldDB" id="A0A814EC07"/>
<dbReference type="SMART" id="SM00220">
    <property type="entry name" value="S_TKc"/>
    <property type="match status" value="1"/>
</dbReference>
<protein>
    <recommendedName>
        <fullName evidence="1">cyclin-dependent kinase</fullName>
        <ecNumber evidence="1">2.7.11.22</ecNumber>
    </recommendedName>
</protein>
<evidence type="ECO:0000256" key="7">
    <source>
        <dbReference type="ARBA" id="ARBA00047811"/>
    </source>
</evidence>
<evidence type="ECO:0000256" key="1">
    <source>
        <dbReference type="ARBA" id="ARBA00012425"/>
    </source>
</evidence>
<dbReference type="EMBL" id="CAJNOC010003050">
    <property type="protein sequence ID" value="CAF0965362.1"/>
    <property type="molecule type" value="Genomic_DNA"/>
</dbReference>
<keyword evidence="2 10" id="KW-0723">Serine/threonine-protein kinase</keyword>
<dbReference type="Proteomes" id="UP000663879">
    <property type="component" value="Unassembled WGS sequence"/>
</dbReference>
<dbReference type="Pfam" id="PF00069">
    <property type="entry name" value="Pkinase"/>
    <property type="match status" value="1"/>
</dbReference>
<proteinExistence type="inferred from homology"/>
<evidence type="ECO:0000313" key="14">
    <source>
        <dbReference type="Proteomes" id="UP000663879"/>
    </source>
</evidence>
<keyword evidence="4 9" id="KW-0547">Nucleotide-binding</keyword>
<gene>
    <name evidence="13" type="ORF">OXX778_LOCUS14636</name>
</gene>
<feature type="domain" description="Protein kinase" evidence="12">
    <location>
        <begin position="4"/>
        <end position="287"/>
    </location>
</feature>
<comment type="catalytic activity">
    <reaction evidence="8">
        <text>L-seryl-[protein] + ATP = O-phospho-L-seryl-[protein] + ADP + H(+)</text>
        <dbReference type="Rhea" id="RHEA:17989"/>
        <dbReference type="Rhea" id="RHEA-COMP:9863"/>
        <dbReference type="Rhea" id="RHEA-COMP:11604"/>
        <dbReference type="ChEBI" id="CHEBI:15378"/>
        <dbReference type="ChEBI" id="CHEBI:29999"/>
        <dbReference type="ChEBI" id="CHEBI:30616"/>
        <dbReference type="ChEBI" id="CHEBI:83421"/>
        <dbReference type="ChEBI" id="CHEBI:456216"/>
        <dbReference type="EC" id="2.7.11.22"/>
    </reaction>
</comment>
<feature type="compositionally biased region" description="Low complexity" evidence="11">
    <location>
        <begin position="380"/>
        <end position="389"/>
    </location>
</feature>
<reference evidence="13" key="1">
    <citation type="submission" date="2021-02" db="EMBL/GenBank/DDBJ databases">
        <authorList>
            <person name="Nowell W R."/>
        </authorList>
    </citation>
    <scope>NUCLEOTIDE SEQUENCE</scope>
    <source>
        <strain evidence="13">Ploen Becks lab</strain>
    </source>
</reference>
<dbReference type="SUPFAM" id="SSF56112">
    <property type="entry name" value="Protein kinase-like (PK-like)"/>
    <property type="match status" value="1"/>
</dbReference>
<feature type="compositionally biased region" description="Polar residues" evidence="11">
    <location>
        <begin position="368"/>
        <end position="379"/>
    </location>
</feature>
<dbReference type="FunFam" id="1.10.510.10:FF:000624">
    <property type="entry name" value="Mitogen-activated protein kinase"/>
    <property type="match status" value="1"/>
</dbReference>
<name>A0A814EC07_9BILA</name>
<keyword evidence="14" id="KW-1185">Reference proteome</keyword>
<dbReference type="PROSITE" id="PS00108">
    <property type="entry name" value="PROTEIN_KINASE_ST"/>
    <property type="match status" value="1"/>
</dbReference>
<evidence type="ECO:0000256" key="3">
    <source>
        <dbReference type="ARBA" id="ARBA00022679"/>
    </source>
</evidence>
<comment type="catalytic activity">
    <reaction evidence="7">
        <text>L-threonyl-[protein] + ATP = O-phospho-L-threonyl-[protein] + ADP + H(+)</text>
        <dbReference type="Rhea" id="RHEA:46608"/>
        <dbReference type="Rhea" id="RHEA-COMP:11060"/>
        <dbReference type="Rhea" id="RHEA-COMP:11605"/>
        <dbReference type="ChEBI" id="CHEBI:15378"/>
        <dbReference type="ChEBI" id="CHEBI:30013"/>
        <dbReference type="ChEBI" id="CHEBI:30616"/>
        <dbReference type="ChEBI" id="CHEBI:61977"/>
        <dbReference type="ChEBI" id="CHEBI:456216"/>
        <dbReference type="EC" id="2.7.11.22"/>
    </reaction>
</comment>
<evidence type="ECO:0000259" key="12">
    <source>
        <dbReference type="PROSITE" id="PS50011"/>
    </source>
</evidence>
<feature type="region of interest" description="Disordered" evidence="11">
    <location>
        <begin position="368"/>
        <end position="389"/>
    </location>
</feature>
<keyword evidence="5" id="KW-0418">Kinase</keyword>
<dbReference type="InterPro" id="IPR050117">
    <property type="entry name" value="MAPK"/>
</dbReference>
<dbReference type="PANTHER" id="PTHR24055">
    <property type="entry name" value="MITOGEN-ACTIVATED PROTEIN KINASE"/>
    <property type="match status" value="1"/>
</dbReference>
<dbReference type="EC" id="2.7.11.22" evidence="1"/>
<evidence type="ECO:0000256" key="5">
    <source>
        <dbReference type="ARBA" id="ARBA00022777"/>
    </source>
</evidence>
<evidence type="ECO:0000256" key="9">
    <source>
        <dbReference type="PROSITE-ProRule" id="PRU10141"/>
    </source>
</evidence>
<dbReference type="Gene3D" id="3.30.200.20">
    <property type="entry name" value="Phosphorylase Kinase, domain 1"/>
    <property type="match status" value="1"/>
</dbReference>
<evidence type="ECO:0000256" key="11">
    <source>
        <dbReference type="SAM" id="MobiDB-lite"/>
    </source>
</evidence>
<comment type="similarity">
    <text evidence="10">Belongs to the protein kinase superfamily.</text>
</comment>